<keyword evidence="2" id="KW-1185">Reference proteome</keyword>
<gene>
    <name evidence="1" type="ordered locus">Rta_06560</name>
</gene>
<sequence length="146" mass="15779">MLSTYTASTPAARLRIIRRQLAWAASEPGTLRLITTVSAVEALARSLVVHASGRPSNTAQMRYRQFRHSGPVELVEEVLRLRGAAPAARHFPGETWPLFELASDCRDAVVHECAQLAPDRTAAAVQAAQAVFEGLIELAGLPRAVV</sequence>
<evidence type="ECO:0000313" key="2">
    <source>
        <dbReference type="Proteomes" id="UP000008385"/>
    </source>
</evidence>
<dbReference type="KEGG" id="rta:Rta_06560"/>
<reference evidence="1 2" key="2">
    <citation type="journal article" date="2011" name="PLoS ONE">
        <title>The Cyst-Dividing Bacterium Ramlibacter tataouinensis TTB310 Genome Reveals a Well-Stocked Toolbox for Adaptation to a Desert Environment.</title>
        <authorList>
            <person name="De Luca G."/>
            <person name="Barakat M."/>
            <person name="Ortet P."/>
            <person name="Fochesato S."/>
            <person name="Jourlin-Castelli C."/>
            <person name="Ansaldi M."/>
            <person name="Py B."/>
            <person name="Fichant G."/>
            <person name="Coutinho P.M."/>
            <person name="Voulhoux R."/>
            <person name="Bastien O."/>
            <person name="Marechal E."/>
            <person name="Henrissat B."/>
            <person name="Quentin Y."/>
            <person name="Noirot P."/>
            <person name="Filloux A."/>
            <person name="Mejean V."/>
            <person name="Dubow M.S."/>
            <person name="Barras F."/>
            <person name="Barbe V."/>
            <person name="Weissenbach J."/>
            <person name="Mihalcescu I."/>
            <person name="Vermeglio A."/>
            <person name="Achouak W."/>
            <person name="Heulin T."/>
        </authorList>
    </citation>
    <scope>NUCLEOTIDE SEQUENCE [LARGE SCALE GENOMIC DNA]</scope>
    <source>
        <strain evidence="2">ATCC BAA-407 / DSM 14655 / LMG 21543 / TTB310</strain>
    </source>
</reference>
<protein>
    <submittedName>
        <fullName evidence="1">Uncharacterized protein</fullName>
    </submittedName>
</protein>
<dbReference type="AlphaFoldDB" id="F5XWX3"/>
<dbReference type="EMBL" id="CP000245">
    <property type="protein sequence ID" value="AEG91734.1"/>
    <property type="molecule type" value="Genomic_DNA"/>
</dbReference>
<accession>F5XWX3</accession>
<dbReference type="HOGENOM" id="CLU_1775895_0_0_4"/>
<evidence type="ECO:0000313" key="1">
    <source>
        <dbReference type="EMBL" id="AEG91734.1"/>
    </source>
</evidence>
<reference evidence="2" key="1">
    <citation type="submission" date="2006-01" db="EMBL/GenBank/DDBJ databases">
        <title>Genome of the cyst-dividing bacterium Ramlibacter tataouinensis.</title>
        <authorList>
            <person name="Barakat M."/>
            <person name="Ortet P."/>
            <person name="De Luca G."/>
            <person name="Jourlin-Castelli C."/>
            <person name="Ansaldi M."/>
            <person name="Py B."/>
            <person name="Fichant G."/>
            <person name="Coutinho P."/>
            <person name="Voulhoux R."/>
            <person name="Bastien O."/>
            <person name="Roy S."/>
            <person name="Marechal E."/>
            <person name="Henrissat B."/>
            <person name="Quentin Y."/>
            <person name="Noirot P."/>
            <person name="Filloux A."/>
            <person name="Mejean V."/>
            <person name="DuBow M."/>
            <person name="Barras F."/>
            <person name="Heulin T."/>
        </authorList>
    </citation>
    <scope>NUCLEOTIDE SEQUENCE [LARGE SCALE GENOMIC DNA]</scope>
    <source>
        <strain evidence="2">ATCC BAA-407 / DSM 14655 / LMG 21543 / TTB310</strain>
    </source>
</reference>
<dbReference type="Proteomes" id="UP000008385">
    <property type="component" value="Chromosome"/>
</dbReference>
<name>F5XWX3_RAMTT</name>
<proteinExistence type="predicted"/>
<organism evidence="1 2">
    <name type="scientific">Ramlibacter tataouinensis (strain ATCC BAA-407 / DSM 14655 / LMG 21543 / TTB310)</name>
    <dbReference type="NCBI Taxonomy" id="365046"/>
    <lineage>
        <taxon>Bacteria</taxon>
        <taxon>Pseudomonadati</taxon>
        <taxon>Pseudomonadota</taxon>
        <taxon>Betaproteobacteria</taxon>
        <taxon>Burkholderiales</taxon>
        <taxon>Comamonadaceae</taxon>
        <taxon>Ramlibacter</taxon>
    </lineage>
</organism>